<dbReference type="InterPro" id="IPR013762">
    <property type="entry name" value="Integrase-like_cat_sf"/>
</dbReference>
<dbReference type="PANTHER" id="PTHR30349">
    <property type="entry name" value="PHAGE INTEGRASE-RELATED"/>
    <property type="match status" value="1"/>
</dbReference>
<dbReference type="RefSeq" id="WP_037285231.1">
    <property type="nucleotide sequence ID" value="NZ_JEOB01000001.1"/>
</dbReference>
<dbReference type="PANTHER" id="PTHR30349:SF91">
    <property type="entry name" value="INTA PROTEIN"/>
    <property type="match status" value="1"/>
</dbReference>
<dbReference type="OrthoDB" id="9803188at2"/>
<dbReference type="GO" id="GO:0006310">
    <property type="term" value="P:DNA recombination"/>
    <property type="evidence" value="ECO:0007669"/>
    <property type="project" value="UniProtKB-KW"/>
</dbReference>
<accession>A0A011V5Q7</accession>
<dbReference type="GO" id="GO:0015074">
    <property type="term" value="P:DNA integration"/>
    <property type="evidence" value="ECO:0007669"/>
    <property type="project" value="InterPro"/>
</dbReference>
<dbReference type="Gene3D" id="1.10.443.10">
    <property type="entry name" value="Intergrase catalytic core"/>
    <property type="match status" value="1"/>
</dbReference>
<feature type="domain" description="Tyr recombinase" evidence="4">
    <location>
        <begin position="178"/>
        <end position="378"/>
    </location>
</feature>
<proteinExistence type="predicted"/>
<dbReference type="GO" id="GO:0003677">
    <property type="term" value="F:DNA binding"/>
    <property type="evidence" value="ECO:0007669"/>
    <property type="project" value="UniProtKB-UniRule"/>
</dbReference>
<dbReference type="PROSITE" id="PS51900">
    <property type="entry name" value="CB"/>
    <property type="match status" value="1"/>
</dbReference>
<comment type="caution">
    <text evidence="6">The sequence shown here is derived from an EMBL/GenBank/DDBJ whole genome shotgun (WGS) entry which is preliminary data.</text>
</comment>
<evidence type="ECO:0000256" key="2">
    <source>
        <dbReference type="ARBA" id="ARBA00023172"/>
    </source>
</evidence>
<dbReference type="Pfam" id="PF22022">
    <property type="entry name" value="Phage_int_M"/>
    <property type="match status" value="1"/>
</dbReference>
<evidence type="ECO:0000256" key="3">
    <source>
        <dbReference type="PROSITE-ProRule" id="PRU01248"/>
    </source>
</evidence>
<dbReference type="InterPro" id="IPR002104">
    <property type="entry name" value="Integrase_catalytic"/>
</dbReference>
<dbReference type="EMBL" id="JEOB01000001">
    <property type="protein sequence ID" value="EXM40847.1"/>
    <property type="molecule type" value="Genomic_DNA"/>
</dbReference>
<dbReference type="SUPFAM" id="SSF56349">
    <property type="entry name" value="DNA breaking-rejoining enzymes"/>
    <property type="match status" value="1"/>
</dbReference>
<name>A0A011V5Q7_RUMAL</name>
<sequence>MAYIKKRGNSYLIRVSCGYDVSGRKITQSTTWHPDPKRSKMQNEKELNRFAVMFEEQCKGNMIVNAAKFETVAEEWFSTYAEKNYKPKTLERTKQLKARTYKAIGHLRIDKINARIIQKFINDLGGEGINIRTGGKLSPKTIKHYSTFISMVFSYAEKMQMISDNPCKNVLLPKIAEHEKEIYTLEETQHLLSLLQEAPTKYRAFLTLAIYGGFRRGELLGLEWKDVDFNTNVVSIRRTALYTKEKGHYTDTPKTKGSVRDIKFPAEVINILKIHKAEQAKQILKVGDQWNETDRLFTTWNGKVMDGATPYNWFKKFCDRNNIRFLGLHSLRHLNASLLIQSGVNIRTVSACLGHSQTSTTLNIYAHSMDKANAEAMEAVADTLRLTISSNNNGSHNSTEKLG</sequence>
<keyword evidence="7" id="KW-1185">Reference proteome</keyword>
<dbReference type="Gene3D" id="1.10.150.130">
    <property type="match status" value="1"/>
</dbReference>
<organism evidence="6 7">
    <name type="scientific">Ruminococcus albus SY3</name>
    <dbReference type="NCBI Taxonomy" id="1341156"/>
    <lineage>
        <taxon>Bacteria</taxon>
        <taxon>Bacillati</taxon>
        <taxon>Bacillota</taxon>
        <taxon>Clostridia</taxon>
        <taxon>Eubacteriales</taxon>
        <taxon>Oscillospiraceae</taxon>
        <taxon>Ruminococcus</taxon>
    </lineage>
</organism>
<evidence type="ECO:0000313" key="6">
    <source>
        <dbReference type="EMBL" id="EXM40847.1"/>
    </source>
</evidence>
<keyword evidence="2" id="KW-0233">DNA recombination</keyword>
<evidence type="ECO:0000259" key="4">
    <source>
        <dbReference type="PROSITE" id="PS51898"/>
    </source>
</evidence>
<dbReference type="AlphaFoldDB" id="A0A011V5Q7"/>
<evidence type="ECO:0000256" key="1">
    <source>
        <dbReference type="ARBA" id="ARBA00023125"/>
    </source>
</evidence>
<keyword evidence="1 3" id="KW-0238">DNA-binding</keyword>
<dbReference type="Pfam" id="PF00589">
    <property type="entry name" value="Phage_integrase"/>
    <property type="match status" value="1"/>
</dbReference>
<evidence type="ECO:0000259" key="5">
    <source>
        <dbReference type="PROSITE" id="PS51900"/>
    </source>
</evidence>
<dbReference type="PATRIC" id="fig|1341156.4.peg.516"/>
<dbReference type="InterPro" id="IPR053876">
    <property type="entry name" value="Phage_int_M"/>
</dbReference>
<dbReference type="InterPro" id="IPR044068">
    <property type="entry name" value="CB"/>
</dbReference>
<dbReference type="InterPro" id="IPR011010">
    <property type="entry name" value="DNA_brk_join_enz"/>
</dbReference>
<dbReference type="PROSITE" id="PS51898">
    <property type="entry name" value="TYR_RECOMBINASE"/>
    <property type="match status" value="1"/>
</dbReference>
<dbReference type="CDD" id="cd01189">
    <property type="entry name" value="INT_ICEBs1_C_like"/>
    <property type="match status" value="1"/>
</dbReference>
<reference evidence="6 7" key="1">
    <citation type="submission" date="2013-06" db="EMBL/GenBank/DDBJ databases">
        <title>Rumen cellulosomics: divergent fiber-degrading strategies revealed by comparative genome-wide analysis of six Ruminococcal strains.</title>
        <authorList>
            <person name="Dassa B."/>
            <person name="Borovok I."/>
            <person name="Lamed R."/>
            <person name="Flint H."/>
            <person name="Yeoman C.J."/>
            <person name="White B."/>
            <person name="Bayer E.A."/>
        </authorList>
    </citation>
    <scope>NUCLEOTIDE SEQUENCE [LARGE SCALE GENOMIC DNA]</scope>
    <source>
        <strain evidence="6 7">SY3</strain>
    </source>
</reference>
<dbReference type="Proteomes" id="UP000021369">
    <property type="component" value="Unassembled WGS sequence"/>
</dbReference>
<gene>
    <name evidence="6" type="ORF">RASY3_04000</name>
</gene>
<protein>
    <submittedName>
        <fullName evidence="6">Recombinase</fullName>
    </submittedName>
</protein>
<feature type="domain" description="Core-binding (CB)" evidence="5">
    <location>
        <begin position="67"/>
        <end position="157"/>
    </location>
</feature>
<dbReference type="InterPro" id="IPR010998">
    <property type="entry name" value="Integrase_recombinase_N"/>
</dbReference>
<dbReference type="InterPro" id="IPR050090">
    <property type="entry name" value="Tyrosine_recombinase_XerCD"/>
</dbReference>
<evidence type="ECO:0000313" key="7">
    <source>
        <dbReference type="Proteomes" id="UP000021369"/>
    </source>
</evidence>